<organism evidence="2 3">
    <name type="scientific">Elysia marginata</name>
    <dbReference type="NCBI Taxonomy" id="1093978"/>
    <lineage>
        <taxon>Eukaryota</taxon>
        <taxon>Metazoa</taxon>
        <taxon>Spiralia</taxon>
        <taxon>Lophotrochozoa</taxon>
        <taxon>Mollusca</taxon>
        <taxon>Gastropoda</taxon>
        <taxon>Heterobranchia</taxon>
        <taxon>Euthyneura</taxon>
        <taxon>Panpulmonata</taxon>
        <taxon>Sacoglossa</taxon>
        <taxon>Placobranchoidea</taxon>
        <taxon>Plakobranchidae</taxon>
        <taxon>Elysia</taxon>
    </lineage>
</organism>
<dbReference type="PANTHER" id="PTHR21113:SF4">
    <property type="entry name" value="CHITIN-BINDING TYPE-4 DOMAIN-CONTAINING PROTEIN"/>
    <property type="match status" value="1"/>
</dbReference>
<protein>
    <recommendedName>
        <fullName evidence="1">Chitin-binding type-4 domain-containing protein</fullName>
    </recommendedName>
</protein>
<dbReference type="AlphaFoldDB" id="A0AAV4GGT5"/>
<dbReference type="Pfam" id="PF03067">
    <property type="entry name" value="LPMO_10"/>
    <property type="match status" value="1"/>
</dbReference>
<dbReference type="InterPro" id="IPR004302">
    <property type="entry name" value="Cellulose/chitin-bd_N"/>
</dbReference>
<comment type="caution">
    <text evidence="2">The sequence shown here is derived from an EMBL/GenBank/DDBJ whole genome shotgun (WGS) entry which is preliminary data.</text>
</comment>
<dbReference type="PANTHER" id="PTHR21113">
    <property type="entry name" value="AGAP001705-PA"/>
    <property type="match status" value="1"/>
</dbReference>
<name>A0AAV4GGT5_9GAST</name>
<accession>A0AAV4GGT5</accession>
<feature type="domain" description="Chitin-binding type-4" evidence="1">
    <location>
        <begin position="34"/>
        <end position="222"/>
    </location>
</feature>
<dbReference type="Proteomes" id="UP000762676">
    <property type="component" value="Unassembled WGS sequence"/>
</dbReference>
<gene>
    <name evidence="2" type="ORF">ElyMa_005994900</name>
</gene>
<evidence type="ECO:0000313" key="2">
    <source>
        <dbReference type="EMBL" id="GFR84280.1"/>
    </source>
</evidence>
<evidence type="ECO:0000313" key="3">
    <source>
        <dbReference type="Proteomes" id="UP000762676"/>
    </source>
</evidence>
<proteinExistence type="predicted"/>
<keyword evidence="3" id="KW-1185">Reference proteome</keyword>
<reference evidence="2 3" key="1">
    <citation type="journal article" date="2021" name="Elife">
        <title>Chloroplast acquisition without the gene transfer in kleptoplastic sea slugs, Plakobranchus ocellatus.</title>
        <authorList>
            <person name="Maeda T."/>
            <person name="Takahashi S."/>
            <person name="Yoshida T."/>
            <person name="Shimamura S."/>
            <person name="Takaki Y."/>
            <person name="Nagai Y."/>
            <person name="Toyoda A."/>
            <person name="Suzuki Y."/>
            <person name="Arimoto A."/>
            <person name="Ishii H."/>
            <person name="Satoh N."/>
            <person name="Nishiyama T."/>
            <person name="Hasebe M."/>
            <person name="Maruyama T."/>
            <person name="Minagawa J."/>
            <person name="Obokata J."/>
            <person name="Shigenobu S."/>
        </authorList>
    </citation>
    <scope>NUCLEOTIDE SEQUENCE [LARGE SCALE GENOMIC DNA]</scope>
</reference>
<sequence>MAHFEFKRIKINPLIYLASSLFALFLLVLKVKGHGRLLEPPSRGSLWRLGYSAPVNYEDNQLFCGGVKVQYSINGGKCGVCGDPWNGKREHEAGGRYANGVIVRKYKVGQVINATVELTANHRGFFEFRICPTDNPFKKVTHHCLRKFPLEVADTGLTRFAVPTRDSHAKITVPLRLPSDVTCRACLFQWKYTAGNSWGVSADGRQCVGCGNQEQFYGCADIAIGYSEDDEVALGKPAPRHPWHFQSEKKKEEWHYGVVKYIDDEKETTVGYKSVATSHVYRKQNLHICLPGGFQTWSFIFVSLLVHWTSP</sequence>
<dbReference type="EMBL" id="BMAT01012050">
    <property type="protein sequence ID" value="GFR84280.1"/>
    <property type="molecule type" value="Genomic_DNA"/>
</dbReference>
<evidence type="ECO:0000259" key="1">
    <source>
        <dbReference type="Pfam" id="PF03067"/>
    </source>
</evidence>